<dbReference type="EMBL" id="CP036434">
    <property type="protein sequence ID" value="QDV05838.1"/>
    <property type="molecule type" value="Genomic_DNA"/>
</dbReference>
<reference evidence="1 2" key="1">
    <citation type="submission" date="2019-02" db="EMBL/GenBank/DDBJ databases">
        <title>Deep-cultivation of Planctomycetes and their phenomic and genomic characterization uncovers novel biology.</title>
        <authorList>
            <person name="Wiegand S."/>
            <person name="Jogler M."/>
            <person name="Boedeker C."/>
            <person name="Pinto D."/>
            <person name="Vollmers J."/>
            <person name="Rivas-Marin E."/>
            <person name="Kohn T."/>
            <person name="Peeters S.H."/>
            <person name="Heuer A."/>
            <person name="Rast P."/>
            <person name="Oberbeckmann S."/>
            <person name="Bunk B."/>
            <person name="Jeske O."/>
            <person name="Meyerdierks A."/>
            <person name="Storesund J.E."/>
            <person name="Kallscheuer N."/>
            <person name="Luecker S."/>
            <person name="Lage O.M."/>
            <person name="Pohl T."/>
            <person name="Merkel B.J."/>
            <person name="Hornburger P."/>
            <person name="Mueller R.-W."/>
            <person name="Bruemmer F."/>
            <person name="Labrenz M."/>
            <person name="Spormann A.M."/>
            <person name="Op den Camp H."/>
            <person name="Overmann J."/>
            <person name="Amann R."/>
            <person name="Jetten M.S.M."/>
            <person name="Mascher T."/>
            <person name="Medema M.H."/>
            <person name="Devos D.P."/>
            <person name="Kaster A.-K."/>
            <person name="Ovreas L."/>
            <person name="Rohde M."/>
            <person name="Galperin M.Y."/>
            <person name="Jogler C."/>
        </authorList>
    </citation>
    <scope>NUCLEOTIDE SEQUENCE [LARGE SCALE GENOMIC DNA]</scope>
    <source>
        <strain evidence="1 2">Poly30</strain>
    </source>
</reference>
<name>A0A518EP25_9BACT</name>
<dbReference type="InterPro" id="IPR016024">
    <property type="entry name" value="ARM-type_fold"/>
</dbReference>
<dbReference type="AlphaFoldDB" id="A0A518EP25"/>
<organism evidence="1 2">
    <name type="scientific">Saltatorellus ferox</name>
    <dbReference type="NCBI Taxonomy" id="2528018"/>
    <lineage>
        <taxon>Bacteria</taxon>
        <taxon>Pseudomonadati</taxon>
        <taxon>Planctomycetota</taxon>
        <taxon>Planctomycetia</taxon>
        <taxon>Planctomycetia incertae sedis</taxon>
        <taxon>Saltatorellus</taxon>
    </lineage>
</organism>
<dbReference type="Proteomes" id="UP000320390">
    <property type="component" value="Chromosome"/>
</dbReference>
<proteinExistence type="predicted"/>
<dbReference type="Pfam" id="PF13646">
    <property type="entry name" value="HEAT_2"/>
    <property type="match status" value="1"/>
</dbReference>
<gene>
    <name evidence="1" type="ORF">Poly30_13410</name>
</gene>
<dbReference type="OrthoDB" id="279879at2"/>
<keyword evidence="2" id="KW-1185">Reference proteome</keyword>
<accession>A0A518EP25</accession>
<evidence type="ECO:0008006" key="3">
    <source>
        <dbReference type="Google" id="ProtNLM"/>
    </source>
</evidence>
<dbReference type="InterPro" id="IPR011989">
    <property type="entry name" value="ARM-like"/>
</dbReference>
<dbReference type="SMART" id="SM00567">
    <property type="entry name" value="EZ_HEAT"/>
    <property type="match status" value="3"/>
</dbReference>
<evidence type="ECO:0000313" key="2">
    <source>
        <dbReference type="Proteomes" id="UP000320390"/>
    </source>
</evidence>
<dbReference type="SUPFAM" id="SSF48371">
    <property type="entry name" value="ARM repeat"/>
    <property type="match status" value="1"/>
</dbReference>
<protein>
    <recommendedName>
        <fullName evidence="3">HEAT repeat protein</fullName>
    </recommendedName>
</protein>
<evidence type="ECO:0000313" key="1">
    <source>
        <dbReference type="EMBL" id="QDV05838.1"/>
    </source>
</evidence>
<dbReference type="Gene3D" id="1.25.10.10">
    <property type="entry name" value="Leucine-rich Repeat Variant"/>
    <property type="match status" value="1"/>
</dbReference>
<sequence length="454" mass="49185">MAAEALPRGRWGRWVAKNRAPGYGGSCVATPLGSPIRLAEDHTSSLVQEQAAIALGQPGIHAAAVSSLVDLAKTGRGIALRNVATVALGKTRAPEAVATLAELLKHDDWMMRGAAAEGMLQMSARECVAPLLDALEDENAQVLATVEQALKMFSNREGIAVDRATWRDWWAKNGERARFATRDEIKARQELDGYSASDASIYKGLDVVVVPGLGDHIEKVLEQLGIHYRTVQAGQLEESALQPGAILMIGCTGQISPEDVEVVQWYVRAGGALFTSCWALSYTVVPTSPAVIRKAPSPGEVVDHVFARPTTTALESPYLRGVFEGGVQPFYSLLGAHLIQVVDPERAEVLLDSPYAAARHGSGDLAAYFRMGHGVILDTANHFEEQGFSSAEGLKGDEECQAFAVNHMGYSLKDLRRTRDEKWWKSPSKAAAEIADLSVFRILTNFVREKRING</sequence>
<dbReference type="InterPro" id="IPR004155">
    <property type="entry name" value="PBS_lyase_HEAT"/>
</dbReference>